<dbReference type="InterPro" id="IPR011992">
    <property type="entry name" value="EF-hand-dom_pair"/>
</dbReference>
<keyword evidence="3" id="KW-0106">Calcium</keyword>
<dbReference type="Proteomes" id="UP001515480">
    <property type="component" value="Unassembled WGS sequence"/>
</dbReference>
<reference evidence="6 7" key="1">
    <citation type="journal article" date="2024" name="Science">
        <title>Giant polyketide synthase enzymes in the biosynthesis of giant marine polyether toxins.</title>
        <authorList>
            <person name="Fallon T.R."/>
            <person name="Shende V.V."/>
            <person name="Wierzbicki I.H."/>
            <person name="Pendleton A.L."/>
            <person name="Watervoot N.F."/>
            <person name="Auber R.P."/>
            <person name="Gonzalez D.J."/>
            <person name="Wisecaver J.H."/>
            <person name="Moore B.S."/>
        </authorList>
    </citation>
    <scope>NUCLEOTIDE SEQUENCE [LARGE SCALE GENOMIC DNA]</scope>
    <source>
        <strain evidence="6 7">12B1</strain>
    </source>
</reference>
<gene>
    <name evidence="6" type="ORF">AB1Y20_019240</name>
</gene>
<keyword evidence="4" id="KW-0812">Transmembrane</keyword>
<dbReference type="EMBL" id="JBGBPQ010000005">
    <property type="protein sequence ID" value="KAL1524342.1"/>
    <property type="molecule type" value="Genomic_DNA"/>
</dbReference>
<dbReference type="InterPro" id="IPR018247">
    <property type="entry name" value="EF_Hand_1_Ca_BS"/>
</dbReference>
<organism evidence="6 7">
    <name type="scientific">Prymnesium parvum</name>
    <name type="common">Toxic golden alga</name>
    <dbReference type="NCBI Taxonomy" id="97485"/>
    <lineage>
        <taxon>Eukaryota</taxon>
        <taxon>Haptista</taxon>
        <taxon>Haptophyta</taxon>
        <taxon>Prymnesiophyceae</taxon>
        <taxon>Prymnesiales</taxon>
        <taxon>Prymnesiaceae</taxon>
        <taxon>Prymnesium</taxon>
    </lineage>
</organism>
<evidence type="ECO:0000256" key="2">
    <source>
        <dbReference type="ARBA" id="ARBA00022737"/>
    </source>
</evidence>
<keyword evidence="4" id="KW-0472">Membrane</keyword>
<evidence type="ECO:0000313" key="6">
    <source>
        <dbReference type="EMBL" id="KAL1524342.1"/>
    </source>
</evidence>
<keyword evidence="1" id="KW-0479">Metal-binding</keyword>
<comment type="caution">
    <text evidence="6">The sequence shown here is derived from an EMBL/GenBank/DDBJ whole genome shotgun (WGS) entry which is preliminary data.</text>
</comment>
<dbReference type="SUPFAM" id="SSF47473">
    <property type="entry name" value="EF-hand"/>
    <property type="match status" value="3"/>
</dbReference>
<name>A0AB34JU23_PRYPA</name>
<feature type="domain" description="EF-hand" evidence="5">
    <location>
        <begin position="75"/>
        <end position="110"/>
    </location>
</feature>
<dbReference type="Gene3D" id="1.10.238.10">
    <property type="entry name" value="EF-hand"/>
    <property type="match status" value="3"/>
</dbReference>
<proteinExistence type="predicted"/>
<feature type="domain" description="EF-hand" evidence="5">
    <location>
        <begin position="159"/>
        <end position="194"/>
    </location>
</feature>
<dbReference type="InterPro" id="IPR039647">
    <property type="entry name" value="EF_hand_pair_protein_CML-like"/>
</dbReference>
<keyword evidence="2" id="KW-0677">Repeat</keyword>
<keyword evidence="4" id="KW-1133">Transmembrane helix</keyword>
<evidence type="ECO:0000259" key="5">
    <source>
        <dbReference type="PROSITE" id="PS50222"/>
    </source>
</evidence>
<protein>
    <recommendedName>
        <fullName evidence="5">EF-hand domain-containing protein</fullName>
    </recommendedName>
</protein>
<evidence type="ECO:0000256" key="1">
    <source>
        <dbReference type="ARBA" id="ARBA00022723"/>
    </source>
</evidence>
<dbReference type="PROSITE" id="PS50222">
    <property type="entry name" value="EF_HAND_2"/>
    <property type="match status" value="3"/>
</dbReference>
<evidence type="ECO:0000256" key="3">
    <source>
        <dbReference type="ARBA" id="ARBA00022837"/>
    </source>
</evidence>
<sequence length="559" mass="58848">MSDYFRSAVNSLLSAAATQTEASGQDLPPETRLALLLHAARDGSGQVDVSALAPLLASLDTNGDNQVDLDDLPADVRDVLTQRMPQVDLNHDGRVDINDLQILLRSLGDRDGNSNVDLGGLSDEARASLLAGLGRHSTGNRHNSGGRDSVLSPLVTRLRSTAAGRKILRGLDTNGDGELSAQELAVAWGTLRTLAINPDVNGDGTLNLDDLPPWVVRPLVEAYDTNADGKLTSADLENFLNSLEMSDTMREVVQGLDTNGDGRIDLNDVPDDLAAQIVRAADRNGDGVLSLGDLSGEKADQLLSQLDTNHDGKINAQDVPAGLGLAALSALDTNGDRTISVRELAKLLGPKKAALWDRNSDGVVDLNDLPEDGSQQVVASLLAGEQSIKLADLPQGTARAYLSQLDTDHDNAISAADLPPALRAALAAMSVPATSSSLPVGSIDTDAVTKYLEGLAAGDTSASADAHAHSPPHAGGSAAWVILLVLFFICIGVGVVWYFKKVRKLPEERRRLGGHQNSSMQLPSEFTSPLHTTGLVQVHPSMPPRGSGHVEVTQPMPPV</sequence>
<keyword evidence="7" id="KW-1185">Reference proteome</keyword>
<dbReference type="InterPro" id="IPR002048">
    <property type="entry name" value="EF_hand_dom"/>
</dbReference>
<feature type="domain" description="EF-hand" evidence="5">
    <location>
        <begin position="294"/>
        <end position="329"/>
    </location>
</feature>
<dbReference type="PANTHER" id="PTHR10891">
    <property type="entry name" value="EF-HAND CALCIUM-BINDING DOMAIN CONTAINING PROTEIN"/>
    <property type="match status" value="1"/>
</dbReference>
<dbReference type="AlphaFoldDB" id="A0AB34JU23"/>
<dbReference type="GO" id="GO:0005509">
    <property type="term" value="F:calcium ion binding"/>
    <property type="evidence" value="ECO:0007669"/>
    <property type="project" value="InterPro"/>
</dbReference>
<dbReference type="PROSITE" id="PS00018">
    <property type="entry name" value="EF_HAND_1"/>
    <property type="match status" value="7"/>
</dbReference>
<accession>A0AB34JU23</accession>
<dbReference type="SMART" id="SM00054">
    <property type="entry name" value="EFh"/>
    <property type="match status" value="6"/>
</dbReference>
<evidence type="ECO:0000256" key="4">
    <source>
        <dbReference type="SAM" id="Phobius"/>
    </source>
</evidence>
<evidence type="ECO:0000313" key="7">
    <source>
        <dbReference type="Proteomes" id="UP001515480"/>
    </source>
</evidence>
<feature type="transmembrane region" description="Helical" evidence="4">
    <location>
        <begin position="478"/>
        <end position="499"/>
    </location>
</feature>
<dbReference type="Pfam" id="PF13202">
    <property type="entry name" value="EF-hand_5"/>
    <property type="match status" value="3"/>
</dbReference>